<dbReference type="InterPro" id="IPR017972">
    <property type="entry name" value="Cyt_P450_CS"/>
</dbReference>
<dbReference type="Pfam" id="PF00067">
    <property type="entry name" value="p450"/>
    <property type="match status" value="1"/>
</dbReference>
<evidence type="ECO:0000256" key="3">
    <source>
        <dbReference type="ARBA" id="ARBA00022617"/>
    </source>
</evidence>
<keyword evidence="3 8" id="KW-0349">Heme</keyword>
<gene>
    <name evidence="12" type="ORF">PV08_07712</name>
</gene>
<name>A0A0D2B8D4_9EURO</name>
<keyword evidence="4 8" id="KW-0479">Metal-binding</keyword>
<comment type="cofactor">
    <cofactor evidence="1 8">
        <name>heme</name>
        <dbReference type="ChEBI" id="CHEBI:30413"/>
    </cofactor>
</comment>
<proteinExistence type="inferred from homology"/>
<evidence type="ECO:0000313" key="13">
    <source>
        <dbReference type="Proteomes" id="UP000053328"/>
    </source>
</evidence>
<keyword evidence="5 9" id="KW-0560">Oxidoreductase</keyword>
<dbReference type="Proteomes" id="UP000053328">
    <property type="component" value="Unassembled WGS sequence"/>
</dbReference>
<evidence type="ECO:0000256" key="7">
    <source>
        <dbReference type="ARBA" id="ARBA00023033"/>
    </source>
</evidence>
<dbReference type="PROSITE" id="PS00086">
    <property type="entry name" value="CYTOCHROME_P450"/>
    <property type="match status" value="1"/>
</dbReference>
<reference evidence="12 13" key="1">
    <citation type="submission" date="2015-01" db="EMBL/GenBank/DDBJ databases">
        <title>The Genome Sequence of Exophiala spinifera CBS89968.</title>
        <authorList>
            <consortium name="The Broad Institute Genomics Platform"/>
            <person name="Cuomo C."/>
            <person name="de Hoog S."/>
            <person name="Gorbushina A."/>
            <person name="Stielow B."/>
            <person name="Teixiera M."/>
            <person name="Abouelleil A."/>
            <person name="Chapman S.B."/>
            <person name="Priest M."/>
            <person name="Young S.K."/>
            <person name="Wortman J."/>
            <person name="Nusbaum C."/>
            <person name="Birren B."/>
        </authorList>
    </citation>
    <scope>NUCLEOTIDE SEQUENCE [LARGE SCALE GENOMIC DNA]</scope>
    <source>
        <strain evidence="12 13">CBS 89968</strain>
    </source>
</reference>
<sequence>MIGPANPLLLLTIGFVVVLFLRSRKSSKKALPDVPWINTHDGEFLTRIRARFRTTFNYKEAIYQAYEQCSKRDRPCIIADINGEEIIMPISAMSWFISQPDSVLSADEMHRDVLQIDHTFVHPFIVERPLHHETVRIDLTRQLGALTSDIMDELSTCFDEYWGTDTENFKELCVMDSVMQIIARTSNRALVGLPACRNQTLLEHGKGFATSIAISSALLKQMPAFLRPLLSPLITLPNRRHTRGFAKILTPEIQRRQRLFAEGSDDEKEMGEVEPNDFLQWSIRRAQECGSSVENDPSIIAERTLAVNFAAIHTSTFSITNIIFDLVSSDPSMQYMDILRNEVASVLAEENGNWSKQGLAKMVKLDSALRESSRLGSFVGALSRLCVSPQGATAPDGTFLPYGSTISVPTTPVQNDPMLYANASAFDPFRFSSQREALSTGGPGDEDNTTTSNPSAYLEKANLSFVSTSPSYHPFGHGRHACPGRFFAANELKLLLAYMLLNYEFEMLPTRPKNIWMGRTHLPPMKATVKIRRRA</sequence>
<dbReference type="GO" id="GO:0005506">
    <property type="term" value="F:iron ion binding"/>
    <property type="evidence" value="ECO:0007669"/>
    <property type="project" value="InterPro"/>
</dbReference>
<dbReference type="STRING" id="91928.A0A0D2B8D4"/>
<dbReference type="EMBL" id="KN847496">
    <property type="protein sequence ID" value="KIW14925.1"/>
    <property type="molecule type" value="Genomic_DNA"/>
</dbReference>
<accession>A0A0D2B8D4</accession>
<evidence type="ECO:0000256" key="5">
    <source>
        <dbReference type="ARBA" id="ARBA00023002"/>
    </source>
</evidence>
<dbReference type="GO" id="GO:0020037">
    <property type="term" value="F:heme binding"/>
    <property type="evidence" value="ECO:0007669"/>
    <property type="project" value="InterPro"/>
</dbReference>
<keyword evidence="11" id="KW-0732">Signal</keyword>
<feature type="binding site" description="axial binding residue" evidence="8">
    <location>
        <position position="482"/>
    </location>
    <ligand>
        <name>heme</name>
        <dbReference type="ChEBI" id="CHEBI:30413"/>
    </ligand>
    <ligandPart>
        <name>Fe</name>
        <dbReference type="ChEBI" id="CHEBI:18248"/>
    </ligandPart>
</feature>
<dbReference type="Gene3D" id="1.10.630.10">
    <property type="entry name" value="Cytochrome P450"/>
    <property type="match status" value="1"/>
</dbReference>
<dbReference type="HOGENOM" id="CLU_022195_9_2_1"/>
<dbReference type="InterPro" id="IPR036396">
    <property type="entry name" value="Cyt_P450_sf"/>
</dbReference>
<feature type="chain" id="PRO_5002254287" description="Cytochrome P450" evidence="11">
    <location>
        <begin position="27"/>
        <end position="535"/>
    </location>
</feature>
<evidence type="ECO:0000313" key="12">
    <source>
        <dbReference type="EMBL" id="KIW14925.1"/>
    </source>
</evidence>
<comment type="similarity">
    <text evidence="2 9">Belongs to the cytochrome P450 family.</text>
</comment>
<evidence type="ECO:0000256" key="4">
    <source>
        <dbReference type="ARBA" id="ARBA00022723"/>
    </source>
</evidence>
<keyword evidence="7 9" id="KW-0503">Monooxygenase</keyword>
<keyword evidence="6 8" id="KW-0408">Iron</keyword>
<dbReference type="VEuPathDB" id="FungiDB:PV08_07712"/>
<dbReference type="GeneID" id="27334795"/>
<dbReference type="InterPro" id="IPR001128">
    <property type="entry name" value="Cyt_P450"/>
</dbReference>
<protein>
    <recommendedName>
        <fullName evidence="14">Cytochrome P450</fullName>
    </recommendedName>
</protein>
<evidence type="ECO:0000256" key="6">
    <source>
        <dbReference type="ARBA" id="ARBA00023004"/>
    </source>
</evidence>
<dbReference type="InterPro" id="IPR002403">
    <property type="entry name" value="Cyt_P450_E_grp-IV"/>
</dbReference>
<evidence type="ECO:0000256" key="2">
    <source>
        <dbReference type="ARBA" id="ARBA00010617"/>
    </source>
</evidence>
<evidence type="ECO:0000256" key="8">
    <source>
        <dbReference type="PIRSR" id="PIRSR602403-1"/>
    </source>
</evidence>
<keyword evidence="13" id="KW-1185">Reference proteome</keyword>
<evidence type="ECO:0000256" key="10">
    <source>
        <dbReference type="SAM" id="MobiDB-lite"/>
    </source>
</evidence>
<feature type="region of interest" description="Disordered" evidence="10">
    <location>
        <begin position="435"/>
        <end position="454"/>
    </location>
</feature>
<evidence type="ECO:0000256" key="9">
    <source>
        <dbReference type="RuleBase" id="RU000461"/>
    </source>
</evidence>
<dbReference type="PRINTS" id="PR00465">
    <property type="entry name" value="EP450IV"/>
</dbReference>
<dbReference type="OrthoDB" id="1844152at2759"/>
<dbReference type="PANTHER" id="PTHR46206:SF1">
    <property type="entry name" value="P450, PUTATIVE (EUROFUNG)-RELATED"/>
    <property type="match status" value="1"/>
</dbReference>
<dbReference type="GO" id="GO:0016705">
    <property type="term" value="F:oxidoreductase activity, acting on paired donors, with incorporation or reduction of molecular oxygen"/>
    <property type="evidence" value="ECO:0007669"/>
    <property type="project" value="InterPro"/>
</dbReference>
<dbReference type="AlphaFoldDB" id="A0A0D2B8D4"/>
<dbReference type="PANTHER" id="PTHR46206">
    <property type="entry name" value="CYTOCHROME P450"/>
    <property type="match status" value="1"/>
</dbReference>
<feature type="signal peptide" evidence="11">
    <location>
        <begin position="1"/>
        <end position="26"/>
    </location>
</feature>
<evidence type="ECO:0000256" key="1">
    <source>
        <dbReference type="ARBA" id="ARBA00001971"/>
    </source>
</evidence>
<evidence type="ECO:0000256" key="11">
    <source>
        <dbReference type="SAM" id="SignalP"/>
    </source>
</evidence>
<evidence type="ECO:0008006" key="14">
    <source>
        <dbReference type="Google" id="ProtNLM"/>
    </source>
</evidence>
<dbReference type="RefSeq" id="XP_016235141.1">
    <property type="nucleotide sequence ID" value="XM_016382039.1"/>
</dbReference>
<dbReference type="CDD" id="cd11041">
    <property type="entry name" value="CYP503A1-like"/>
    <property type="match status" value="1"/>
</dbReference>
<dbReference type="GO" id="GO:0004497">
    <property type="term" value="F:monooxygenase activity"/>
    <property type="evidence" value="ECO:0007669"/>
    <property type="project" value="UniProtKB-KW"/>
</dbReference>
<organism evidence="12 13">
    <name type="scientific">Exophiala spinifera</name>
    <dbReference type="NCBI Taxonomy" id="91928"/>
    <lineage>
        <taxon>Eukaryota</taxon>
        <taxon>Fungi</taxon>
        <taxon>Dikarya</taxon>
        <taxon>Ascomycota</taxon>
        <taxon>Pezizomycotina</taxon>
        <taxon>Eurotiomycetes</taxon>
        <taxon>Chaetothyriomycetidae</taxon>
        <taxon>Chaetothyriales</taxon>
        <taxon>Herpotrichiellaceae</taxon>
        <taxon>Exophiala</taxon>
    </lineage>
</organism>
<dbReference type="SUPFAM" id="SSF48264">
    <property type="entry name" value="Cytochrome P450"/>
    <property type="match status" value="1"/>
</dbReference>